<dbReference type="EMBL" id="WBVQ01000001">
    <property type="protein sequence ID" value="KAB2817514.1"/>
    <property type="molecule type" value="Genomic_DNA"/>
</dbReference>
<accession>A0A6L3ZI25</accession>
<organism evidence="1 2">
    <name type="scientific">Phaeocystidibacter marisrubri</name>
    <dbReference type="NCBI Taxonomy" id="1577780"/>
    <lineage>
        <taxon>Bacteria</taxon>
        <taxon>Pseudomonadati</taxon>
        <taxon>Bacteroidota</taxon>
        <taxon>Flavobacteriia</taxon>
        <taxon>Flavobacteriales</taxon>
        <taxon>Phaeocystidibacteraceae</taxon>
        <taxon>Phaeocystidibacter</taxon>
    </lineage>
</organism>
<dbReference type="Proteomes" id="UP000484164">
    <property type="component" value="Unassembled WGS sequence"/>
</dbReference>
<dbReference type="RefSeq" id="WP_151692104.1">
    <property type="nucleotide sequence ID" value="NZ_BMGX01000002.1"/>
</dbReference>
<dbReference type="OrthoDB" id="6692273at2"/>
<name>A0A6L3ZI25_9FLAO</name>
<dbReference type="Gene3D" id="3.10.450.50">
    <property type="match status" value="1"/>
</dbReference>
<dbReference type="InterPro" id="IPR032710">
    <property type="entry name" value="NTF2-like_dom_sf"/>
</dbReference>
<evidence type="ECO:0000313" key="1">
    <source>
        <dbReference type="EMBL" id="KAB2817514.1"/>
    </source>
</evidence>
<dbReference type="SUPFAM" id="SSF54427">
    <property type="entry name" value="NTF2-like"/>
    <property type="match status" value="1"/>
</dbReference>
<reference evidence="1 2" key="1">
    <citation type="submission" date="2019-10" db="EMBL/GenBank/DDBJ databases">
        <title>Genome sequence of Phaeocystidibacter marisrubri JCM30614 (type strain).</title>
        <authorList>
            <person name="Bowman J.P."/>
        </authorList>
    </citation>
    <scope>NUCLEOTIDE SEQUENCE [LARGE SCALE GENOMIC DNA]</scope>
    <source>
        <strain evidence="1 2">JCM 30614</strain>
    </source>
</reference>
<comment type="caution">
    <text evidence="1">The sequence shown here is derived from an EMBL/GenBank/DDBJ whole genome shotgun (WGS) entry which is preliminary data.</text>
</comment>
<gene>
    <name evidence="1" type="ORF">F8C82_03705</name>
</gene>
<evidence type="ECO:0000313" key="2">
    <source>
        <dbReference type="Proteomes" id="UP000484164"/>
    </source>
</evidence>
<dbReference type="AlphaFoldDB" id="A0A6L3ZI25"/>
<keyword evidence="2" id="KW-1185">Reference proteome</keyword>
<protein>
    <submittedName>
        <fullName evidence="1">Nuclear transport factor 2 family protein</fullName>
    </submittedName>
</protein>
<sequence>MKTHIPSHCGNSPKGELIKNLTLLFAKYDVDAAVEFLDENILWTLVGHQPIQGKKAFKEELIKMADNTVMELSIFNLVTHGKAASVNGEMKMKDGKVFGFADFYEFTSASGKMIKSITSYVIEKEGLRR</sequence>
<proteinExistence type="predicted"/>